<proteinExistence type="predicted"/>
<dbReference type="Pfam" id="PF11604">
    <property type="entry name" value="CusF_Ec"/>
    <property type="match status" value="1"/>
</dbReference>
<reference evidence="3 4" key="1">
    <citation type="submission" date="2020-10" db="EMBL/GenBank/DDBJ databases">
        <title>Ramlibacter sp. HM2 16S ribosomal RNA gene Genome sequencing and assembly.</title>
        <authorList>
            <person name="Kang M."/>
        </authorList>
    </citation>
    <scope>NUCLEOTIDE SEQUENCE [LARGE SCALE GENOMIC DNA]</scope>
    <source>
        <strain evidence="3 4">HM2</strain>
    </source>
</reference>
<dbReference type="InterPro" id="IPR042230">
    <property type="entry name" value="CusF_sf"/>
</dbReference>
<dbReference type="Proteomes" id="UP000806285">
    <property type="component" value="Unassembled WGS sequence"/>
</dbReference>
<gene>
    <name evidence="3" type="ORF">IM787_00580</name>
</gene>
<evidence type="ECO:0000256" key="2">
    <source>
        <dbReference type="SAM" id="SignalP"/>
    </source>
</evidence>
<name>A0ABR9RXT3_9BURK</name>
<dbReference type="RefSeq" id="WP_193674688.1">
    <property type="nucleotide sequence ID" value="NZ_JADDIV010000001.1"/>
</dbReference>
<feature type="compositionally biased region" description="Low complexity" evidence="1">
    <location>
        <begin position="35"/>
        <end position="44"/>
    </location>
</feature>
<feature type="chain" id="PRO_5045165377" evidence="2">
    <location>
        <begin position="24"/>
        <end position="116"/>
    </location>
</feature>
<keyword evidence="4" id="KW-1185">Reference proteome</keyword>
<sequence>MKRLHRILLCGVLAAGASFTASAQPAGSADHNAHHPQAAAAADMAEGEVRKVDKAAGKITVRHGEIRNLDMPPMTMVFGVSDPAMLDKVKQGDKVRFRAANPNGNYTITEIQAAGQ</sequence>
<evidence type="ECO:0000313" key="3">
    <source>
        <dbReference type="EMBL" id="MBE7366048.1"/>
    </source>
</evidence>
<comment type="caution">
    <text evidence="3">The sequence shown here is derived from an EMBL/GenBank/DDBJ whole genome shotgun (WGS) entry which is preliminary data.</text>
</comment>
<evidence type="ECO:0000256" key="1">
    <source>
        <dbReference type="SAM" id="MobiDB-lite"/>
    </source>
</evidence>
<protein>
    <submittedName>
        <fullName evidence="3">Copper-binding protein</fullName>
    </submittedName>
</protein>
<dbReference type="Gene3D" id="2.40.50.320">
    <property type="entry name" value="Copper binding periplasmic protein CusF"/>
    <property type="match status" value="1"/>
</dbReference>
<keyword evidence="2" id="KW-0732">Signal</keyword>
<accession>A0ABR9RXT3</accession>
<feature type="signal peptide" evidence="2">
    <location>
        <begin position="1"/>
        <end position="23"/>
    </location>
</feature>
<evidence type="ECO:0000313" key="4">
    <source>
        <dbReference type="Proteomes" id="UP000806285"/>
    </source>
</evidence>
<dbReference type="InterPro" id="IPR021647">
    <property type="entry name" value="CusF_Ec"/>
</dbReference>
<feature type="region of interest" description="Disordered" evidence="1">
    <location>
        <begin position="23"/>
        <end position="46"/>
    </location>
</feature>
<dbReference type="EMBL" id="JADDIV010000001">
    <property type="protein sequence ID" value="MBE7366048.1"/>
    <property type="molecule type" value="Genomic_DNA"/>
</dbReference>
<organism evidence="3 4">
    <name type="scientific">Ramlibacter pallidus</name>
    <dbReference type="NCBI Taxonomy" id="2780087"/>
    <lineage>
        <taxon>Bacteria</taxon>
        <taxon>Pseudomonadati</taxon>
        <taxon>Pseudomonadota</taxon>
        <taxon>Betaproteobacteria</taxon>
        <taxon>Burkholderiales</taxon>
        <taxon>Comamonadaceae</taxon>
        <taxon>Ramlibacter</taxon>
    </lineage>
</organism>